<protein>
    <submittedName>
        <fullName evidence="1">Uncharacterized protein</fullName>
    </submittedName>
</protein>
<evidence type="ECO:0000313" key="2">
    <source>
        <dbReference type="Proteomes" id="UP000031364"/>
    </source>
</evidence>
<name>A0ABR4Z582_9NOCA</name>
<reference evidence="1 2" key="1">
    <citation type="journal article" date="2014" name="Int. J. Syst. Evol. Microbiol.">
        <title>Nocardia vulneris sp. nov., isolated from wounds of human patients in North America.</title>
        <authorList>
            <person name="Lasker B.A."/>
            <person name="Bell M."/>
            <person name="Klenk H.P."/>
            <person name="Sproer C."/>
            <person name="Schumann C."/>
            <person name="Schumann P."/>
            <person name="Brown J.M."/>
        </authorList>
    </citation>
    <scope>NUCLEOTIDE SEQUENCE [LARGE SCALE GENOMIC DNA]</scope>
    <source>
        <strain evidence="1 2">W9851</strain>
    </source>
</reference>
<dbReference type="EMBL" id="JNFP01000068">
    <property type="protein sequence ID" value="KIA60473.1"/>
    <property type="molecule type" value="Genomic_DNA"/>
</dbReference>
<proteinExistence type="predicted"/>
<organism evidence="1 2">
    <name type="scientific">Nocardia vulneris</name>
    <dbReference type="NCBI Taxonomy" id="1141657"/>
    <lineage>
        <taxon>Bacteria</taxon>
        <taxon>Bacillati</taxon>
        <taxon>Actinomycetota</taxon>
        <taxon>Actinomycetes</taxon>
        <taxon>Mycobacteriales</taxon>
        <taxon>Nocardiaceae</taxon>
        <taxon>Nocardia</taxon>
    </lineage>
</organism>
<accession>A0ABR4Z582</accession>
<evidence type="ECO:0000313" key="1">
    <source>
        <dbReference type="EMBL" id="KIA60473.1"/>
    </source>
</evidence>
<gene>
    <name evidence="1" type="ORF">FG87_36860</name>
</gene>
<sequence>MRRIADAQQPPVYQVVSRSSFTSSSFTSSQLVSTSTRSRNHGTASAICRMISSTGPPRAAASVPLAMSVAHCQ</sequence>
<dbReference type="Proteomes" id="UP000031364">
    <property type="component" value="Unassembled WGS sequence"/>
</dbReference>
<comment type="caution">
    <text evidence="1">The sequence shown here is derived from an EMBL/GenBank/DDBJ whole genome shotgun (WGS) entry which is preliminary data.</text>
</comment>
<keyword evidence="2" id="KW-1185">Reference proteome</keyword>